<protein>
    <recommendedName>
        <fullName evidence="6">RNA polymerase sigma factor</fullName>
    </recommendedName>
</protein>
<dbReference type="SUPFAM" id="SSF88659">
    <property type="entry name" value="Sigma3 and sigma4 domains of RNA polymerase sigma factors"/>
    <property type="match status" value="1"/>
</dbReference>
<dbReference type="GO" id="GO:0016987">
    <property type="term" value="F:sigma factor activity"/>
    <property type="evidence" value="ECO:0007669"/>
    <property type="project" value="UniProtKB-KW"/>
</dbReference>
<gene>
    <name evidence="9" type="ORF">H9943_06180</name>
</gene>
<sequence>MNRQEFSDVVRQYERFVYTICLQFVHSPETAQDLTQETFLSAYLHREDCKPESYKPWLARIAANKAKDYLKSAYYRRVQAVDSDEGPLATAIDIAPLPEQQTLSKEGVEEIRKAVLDLKEPYHQVSVLFFLQENTVEEIAKKLDRPPKTVHTQLYRARQMLQKVIQKGGHPK</sequence>
<organism evidence="9 10">
    <name type="scientific">Candidatus Ruthenibacterium avium</name>
    <dbReference type="NCBI Taxonomy" id="2838751"/>
    <lineage>
        <taxon>Bacteria</taxon>
        <taxon>Bacillati</taxon>
        <taxon>Bacillota</taxon>
        <taxon>Clostridia</taxon>
        <taxon>Eubacteriales</taxon>
        <taxon>Oscillospiraceae</taxon>
        <taxon>Ruthenibacterium</taxon>
    </lineage>
</organism>
<dbReference type="GO" id="GO:0006950">
    <property type="term" value="P:response to stress"/>
    <property type="evidence" value="ECO:0007669"/>
    <property type="project" value="UniProtKB-ARBA"/>
</dbReference>
<reference evidence="9" key="1">
    <citation type="journal article" date="2021" name="PeerJ">
        <title>Extensive microbial diversity within the chicken gut microbiome revealed by metagenomics and culture.</title>
        <authorList>
            <person name="Gilroy R."/>
            <person name="Ravi A."/>
            <person name="Getino M."/>
            <person name="Pursley I."/>
            <person name="Horton D.L."/>
            <person name="Alikhan N.F."/>
            <person name="Baker D."/>
            <person name="Gharbi K."/>
            <person name="Hall N."/>
            <person name="Watson M."/>
            <person name="Adriaenssens E.M."/>
            <person name="Foster-Nyarko E."/>
            <person name="Jarju S."/>
            <person name="Secka A."/>
            <person name="Antonio M."/>
            <person name="Oren A."/>
            <person name="Chaudhuri R.R."/>
            <person name="La Ragione R."/>
            <person name="Hildebrand F."/>
            <person name="Pallen M.J."/>
        </authorList>
    </citation>
    <scope>NUCLEOTIDE SEQUENCE</scope>
    <source>
        <strain evidence="9">ChiBcec8-14828</strain>
    </source>
</reference>
<keyword evidence="4 6" id="KW-0238">DNA-binding</keyword>
<reference evidence="9" key="2">
    <citation type="submission" date="2021-04" db="EMBL/GenBank/DDBJ databases">
        <authorList>
            <person name="Gilroy R."/>
        </authorList>
    </citation>
    <scope>NUCLEOTIDE SEQUENCE</scope>
    <source>
        <strain evidence="9">ChiBcec8-14828</strain>
    </source>
</reference>
<evidence type="ECO:0000256" key="2">
    <source>
        <dbReference type="ARBA" id="ARBA00023015"/>
    </source>
</evidence>
<dbReference type="Pfam" id="PF08281">
    <property type="entry name" value="Sigma70_r4_2"/>
    <property type="match status" value="1"/>
</dbReference>
<dbReference type="EMBL" id="DWYA01000054">
    <property type="protein sequence ID" value="HJB39970.1"/>
    <property type="molecule type" value="Genomic_DNA"/>
</dbReference>
<dbReference type="InterPro" id="IPR000838">
    <property type="entry name" value="RNA_pol_sigma70_ECF_CS"/>
</dbReference>
<dbReference type="InterPro" id="IPR013325">
    <property type="entry name" value="RNA_pol_sigma_r2"/>
</dbReference>
<evidence type="ECO:0000256" key="3">
    <source>
        <dbReference type="ARBA" id="ARBA00023082"/>
    </source>
</evidence>
<comment type="caution">
    <text evidence="9">The sequence shown here is derived from an EMBL/GenBank/DDBJ whole genome shotgun (WGS) entry which is preliminary data.</text>
</comment>
<dbReference type="PANTHER" id="PTHR43133:SF60">
    <property type="entry name" value="RNA POLYMERASE SIGMA FACTOR SIGV"/>
    <property type="match status" value="1"/>
</dbReference>
<evidence type="ECO:0000313" key="10">
    <source>
        <dbReference type="Proteomes" id="UP000824209"/>
    </source>
</evidence>
<dbReference type="PANTHER" id="PTHR43133">
    <property type="entry name" value="RNA POLYMERASE ECF-TYPE SIGMA FACTO"/>
    <property type="match status" value="1"/>
</dbReference>
<dbReference type="GO" id="GO:0006352">
    <property type="term" value="P:DNA-templated transcription initiation"/>
    <property type="evidence" value="ECO:0007669"/>
    <property type="project" value="InterPro"/>
</dbReference>
<evidence type="ECO:0000256" key="5">
    <source>
        <dbReference type="ARBA" id="ARBA00023163"/>
    </source>
</evidence>
<feature type="domain" description="RNA polymerase sigma factor 70 region 4 type 2" evidence="8">
    <location>
        <begin position="109"/>
        <end position="161"/>
    </location>
</feature>
<keyword evidence="3 6" id="KW-0731">Sigma factor</keyword>
<dbReference type="Gene3D" id="1.10.1740.10">
    <property type="match status" value="1"/>
</dbReference>
<dbReference type="Gene3D" id="1.10.10.10">
    <property type="entry name" value="Winged helix-like DNA-binding domain superfamily/Winged helix DNA-binding domain"/>
    <property type="match status" value="1"/>
</dbReference>
<name>A0A9D2M312_9FIRM</name>
<keyword evidence="5 6" id="KW-0804">Transcription</keyword>
<proteinExistence type="inferred from homology"/>
<dbReference type="InterPro" id="IPR013324">
    <property type="entry name" value="RNA_pol_sigma_r3/r4-like"/>
</dbReference>
<evidence type="ECO:0000256" key="1">
    <source>
        <dbReference type="ARBA" id="ARBA00010641"/>
    </source>
</evidence>
<accession>A0A9D2M312</accession>
<evidence type="ECO:0000259" key="8">
    <source>
        <dbReference type="Pfam" id="PF08281"/>
    </source>
</evidence>
<dbReference type="Pfam" id="PF04542">
    <property type="entry name" value="Sigma70_r2"/>
    <property type="match status" value="1"/>
</dbReference>
<dbReference type="InterPro" id="IPR039425">
    <property type="entry name" value="RNA_pol_sigma-70-like"/>
</dbReference>
<evidence type="ECO:0000256" key="6">
    <source>
        <dbReference type="RuleBase" id="RU000716"/>
    </source>
</evidence>
<dbReference type="PROSITE" id="PS01063">
    <property type="entry name" value="SIGMA70_ECF"/>
    <property type="match status" value="1"/>
</dbReference>
<dbReference type="InterPro" id="IPR014284">
    <property type="entry name" value="RNA_pol_sigma-70_dom"/>
</dbReference>
<comment type="similarity">
    <text evidence="1 6">Belongs to the sigma-70 factor family. ECF subfamily.</text>
</comment>
<keyword evidence="2 6" id="KW-0805">Transcription regulation</keyword>
<feature type="domain" description="RNA polymerase sigma-70 region 2" evidence="7">
    <location>
        <begin position="10"/>
        <end position="72"/>
    </location>
</feature>
<dbReference type="NCBIfam" id="TIGR02937">
    <property type="entry name" value="sigma70-ECF"/>
    <property type="match status" value="1"/>
</dbReference>
<dbReference type="SUPFAM" id="SSF88946">
    <property type="entry name" value="Sigma2 domain of RNA polymerase sigma factors"/>
    <property type="match status" value="1"/>
</dbReference>
<dbReference type="Proteomes" id="UP000824209">
    <property type="component" value="Unassembled WGS sequence"/>
</dbReference>
<dbReference type="InterPro" id="IPR013249">
    <property type="entry name" value="RNA_pol_sigma70_r4_t2"/>
</dbReference>
<evidence type="ECO:0000259" key="7">
    <source>
        <dbReference type="Pfam" id="PF04542"/>
    </source>
</evidence>
<dbReference type="InterPro" id="IPR007627">
    <property type="entry name" value="RNA_pol_sigma70_r2"/>
</dbReference>
<dbReference type="AlphaFoldDB" id="A0A9D2M312"/>
<dbReference type="InterPro" id="IPR036388">
    <property type="entry name" value="WH-like_DNA-bd_sf"/>
</dbReference>
<dbReference type="GO" id="GO:0003677">
    <property type="term" value="F:DNA binding"/>
    <property type="evidence" value="ECO:0007669"/>
    <property type="project" value="UniProtKB-KW"/>
</dbReference>
<evidence type="ECO:0000256" key="4">
    <source>
        <dbReference type="ARBA" id="ARBA00023125"/>
    </source>
</evidence>
<evidence type="ECO:0000313" key="9">
    <source>
        <dbReference type="EMBL" id="HJB39970.1"/>
    </source>
</evidence>